<protein>
    <submittedName>
        <fullName evidence="6">LysR family transcriptional regulator</fullName>
    </submittedName>
</protein>
<organism evidence="6 7">
    <name type="scientific">Motilimonas cestriensis</name>
    <dbReference type="NCBI Taxonomy" id="2742685"/>
    <lineage>
        <taxon>Bacteria</taxon>
        <taxon>Pseudomonadati</taxon>
        <taxon>Pseudomonadota</taxon>
        <taxon>Gammaproteobacteria</taxon>
        <taxon>Alteromonadales</taxon>
        <taxon>Alteromonadales genera incertae sedis</taxon>
        <taxon>Motilimonas</taxon>
    </lineage>
</organism>
<accession>A0ABS8W3W8</accession>
<comment type="caution">
    <text evidence="6">The sequence shown here is derived from an EMBL/GenBank/DDBJ whole genome shotgun (WGS) entry which is preliminary data.</text>
</comment>
<dbReference type="Gene3D" id="1.10.10.10">
    <property type="entry name" value="Winged helix-like DNA-binding domain superfamily/Winged helix DNA-binding domain"/>
    <property type="match status" value="1"/>
</dbReference>
<dbReference type="InterPro" id="IPR058163">
    <property type="entry name" value="LysR-type_TF_proteobact-type"/>
</dbReference>
<dbReference type="Pfam" id="PF03466">
    <property type="entry name" value="LysR_substrate"/>
    <property type="match status" value="1"/>
</dbReference>
<dbReference type="RefSeq" id="WP_233051244.1">
    <property type="nucleotide sequence ID" value="NZ_JAIMJA010000002.1"/>
</dbReference>
<dbReference type="Gene3D" id="3.40.190.290">
    <property type="match status" value="1"/>
</dbReference>
<evidence type="ECO:0000256" key="3">
    <source>
        <dbReference type="ARBA" id="ARBA00023125"/>
    </source>
</evidence>
<dbReference type="CDD" id="cd08422">
    <property type="entry name" value="PBP2_CrgA_like"/>
    <property type="match status" value="1"/>
</dbReference>
<dbReference type="InterPro" id="IPR036390">
    <property type="entry name" value="WH_DNA-bd_sf"/>
</dbReference>
<dbReference type="EMBL" id="JAIMJA010000002">
    <property type="protein sequence ID" value="MCE2593647.1"/>
    <property type="molecule type" value="Genomic_DNA"/>
</dbReference>
<dbReference type="Pfam" id="PF00126">
    <property type="entry name" value="HTH_1"/>
    <property type="match status" value="1"/>
</dbReference>
<evidence type="ECO:0000256" key="2">
    <source>
        <dbReference type="ARBA" id="ARBA00023015"/>
    </source>
</evidence>
<dbReference type="InterPro" id="IPR036388">
    <property type="entry name" value="WH-like_DNA-bd_sf"/>
</dbReference>
<feature type="domain" description="HTH lysR-type" evidence="5">
    <location>
        <begin position="1"/>
        <end position="57"/>
    </location>
</feature>
<dbReference type="PROSITE" id="PS50931">
    <property type="entry name" value="HTH_LYSR"/>
    <property type="match status" value="1"/>
</dbReference>
<evidence type="ECO:0000313" key="6">
    <source>
        <dbReference type="EMBL" id="MCE2593647.1"/>
    </source>
</evidence>
<keyword evidence="7" id="KW-1185">Reference proteome</keyword>
<proteinExistence type="inferred from homology"/>
<dbReference type="SUPFAM" id="SSF46785">
    <property type="entry name" value="Winged helix' DNA-binding domain"/>
    <property type="match status" value="1"/>
</dbReference>
<dbReference type="SUPFAM" id="SSF53850">
    <property type="entry name" value="Periplasmic binding protein-like II"/>
    <property type="match status" value="1"/>
</dbReference>
<comment type="similarity">
    <text evidence="1">Belongs to the LysR transcriptional regulatory family.</text>
</comment>
<keyword evidence="4" id="KW-0804">Transcription</keyword>
<dbReference type="PANTHER" id="PTHR30537:SF5">
    <property type="entry name" value="HTH-TYPE TRANSCRIPTIONAL ACTIVATOR TTDR-RELATED"/>
    <property type="match status" value="1"/>
</dbReference>
<keyword evidence="2" id="KW-0805">Transcription regulation</keyword>
<dbReference type="InterPro" id="IPR000847">
    <property type="entry name" value="LysR_HTH_N"/>
</dbReference>
<dbReference type="Proteomes" id="UP001201273">
    <property type="component" value="Unassembled WGS sequence"/>
</dbReference>
<dbReference type="PANTHER" id="PTHR30537">
    <property type="entry name" value="HTH-TYPE TRANSCRIPTIONAL REGULATOR"/>
    <property type="match status" value="1"/>
</dbReference>
<name>A0ABS8W3W8_9GAMM</name>
<evidence type="ECO:0000259" key="5">
    <source>
        <dbReference type="PROSITE" id="PS50931"/>
    </source>
</evidence>
<reference evidence="6 7" key="1">
    <citation type="journal article" date="2022" name="Environ. Microbiol. Rep.">
        <title>Eco-phylogenetic analyses reveal divergent evolution of vitamin B12 metabolism in the marine bacterial family 'Psychromonadaceae'.</title>
        <authorList>
            <person name="Jin X."/>
            <person name="Yang Y."/>
            <person name="Cao H."/>
            <person name="Gao B."/>
            <person name="Zhao Z."/>
        </authorList>
    </citation>
    <scope>NUCLEOTIDE SEQUENCE [LARGE SCALE GENOMIC DNA]</scope>
    <source>
        <strain evidence="6 7">MKS20</strain>
    </source>
</reference>
<evidence type="ECO:0000313" key="7">
    <source>
        <dbReference type="Proteomes" id="UP001201273"/>
    </source>
</evidence>
<evidence type="ECO:0000256" key="4">
    <source>
        <dbReference type="ARBA" id="ARBA00023163"/>
    </source>
</evidence>
<sequence length="302" mass="33759">MFDDIALFIHIVEQRGLAAAANKLGLPAATVTRRLKQLERALGCKLIHRSARQFYLTAEGEVYYQEYADLIYAMETKRRDLQQSTHKVSGKLKVLAPTNISIGLLQPMWSGFIKAYPDIQLELLLGNNTLDMLSAQADLALRIGPQPDSLLYQKRLGSVQTVLVASPDYLGKSNTVLSLADLQIQRIIRVKHITTWLLSDGNEVVDLRLRATTLVDDIRMAAMLAMDGVGVALLPMSEVFEELRNGRLVRVLPQWSGPVRELFAVWPSGQLLSQKAKCCRDYMLQFIANNELLNGAILTDIK</sequence>
<keyword evidence="3" id="KW-0238">DNA-binding</keyword>
<evidence type="ECO:0000256" key="1">
    <source>
        <dbReference type="ARBA" id="ARBA00009437"/>
    </source>
</evidence>
<gene>
    <name evidence="6" type="ORF">K6Y31_02320</name>
</gene>
<dbReference type="InterPro" id="IPR005119">
    <property type="entry name" value="LysR_subst-bd"/>
</dbReference>